<accession>A0A3N5Y527</accession>
<proteinExistence type="predicted"/>
<dbReference type="Gene3D" id="2.60.120.260">
    <property type="entry name" value="Galactose-binding domain-like"/>
    <property type="match status" value="1"/>
</dbReference>
<sequence length="218" mass="23455">MKKLIAMFVFLLLPVSAGASLITTEHIVNGDFETGDLTGWTNVNTGSGGWAINNGTFDPTGPGLPLSPIDGAFDVVSFQSGGGFHNLYQIVNLPSLFSSATLSWSDRIRNAAGTYSDPNQEWRVLVEDLNGGLIGEVFSTNPDDVLLQTGPNNRSFDLTALLQPLGGQSVRISFEQQDNLFYFNATLDNVSFTTSVVSAPATVVMLGLVIALVRLRRR</sequence>
<dbReference type="EMBL" id="RPOK01000001">
    <property type="protein sequence ID" value="RPJ68076.1"/>
    <property type="molecule type" value="Genomic_DNA"/>
</dbReference>
<keyword evidence="1" id="KW-1133">Transmembrane helix</keyword>
<organism evidence="3 4">
    <name type="scientific">Alteromonas sediminis</name>
    <dbReference type="NCBI Taxonomy" id="2259342"/>
    <lineage>
        <taxon>Bacteria</taxon>
        <taxon>Pseudomonadati</taxon>
        <taxon>Pseudomonadota</taxon>
        <taxon>Gammaproteobacteria</taxon>
        <taxon>Alteromonadales</taxon>
        <taxon>Alteromonadaceae</taxon>
        <taxon>Alteromonas/Salinimonas group</taxon>
        <taxon>Alteromonas</taxon>
    </lineage>
</organism>
<keyword evidence="2" id="KW-0732">Signal</keyword>
<dbReference type="Proteomes" id="UP000275281">
    <property type="component" value="Unassembled WGS sequence"/>
</dbReference>
<keyword evidence="1" id="KW-0472">Membrane</keyword>
<dbReference type="OrthoDB" id="7844496at2"/>
<evidence type="ECO:0000256" key="2">
    <source>
        <dbReference type="SAM" id="SignalP"/>
    </source>
</evidence>
<evidence type="ECO:0008006" key="5">
    <source>
        <dbReference type="Google" id="ProtNLM"/>
    </source>
</evidence>
<gene>
    <name evidence="3" type="ORF">DRW07_01295</name>
</gene>
<keyword evidence="1" id="KW-0812">Transmembrane</keyword>
<feature type="transmembrane region" description="Helical" evidence="1">
    <location>
        <begin position="192"/>
        <end position="213"/>
    </location>
</feature>
<protein>
    <recommendedName>
        <fullName evidence="5">PEP-CTERM sorting domain-containing protein</fullName>
    </recommendedName>
</protein>
<feature type="signal peptide" evidence="2">
    <location>
        <begin position="1"/>
        <end position="19"/>
    </location>
</feature>
<feature type="chain" id="PRO_5018209493" description="PEP-CTERM sorting domain-containing protein" evidence="2">
    <location>
        <begin position="20"/>
        <end position="218"/>
    </location>
</feature>
<evidence type="ECO:0000313" key="3">
    <source>
        <dbReference type="EMBL" id="RPJ68076.1"/>
    </source>
</evidence>
<reference evidence="3 4" key="1">
    <citation type="submission" date="2018-11" db="EMBL/GenBank/DDBJ databases">
        <authorList>
            <person name="Ye M.-Q."/>
            <person name="Du Z.-J."/>
        </authorList>
    </citation>
    <scope>NUCLEOTIDE SEQUENCE [LARGE SCALE GENOMIC DNA]</scope>
    <source>
        <strain evidence="3 4">U0105</strain>
    </source>
</reference>
<dbReference type="RefSeq" id="WP_124026078.1">
    <property type="nucleotide sequence ID" value="NZ_JBHRSN010000005.1"/>
</dbReference>
<comment type="caution">
    <text evidence="3">The sequence shown here is derived from an EMBL/GenBank/DDBJ whole genome shotgun (WGS) entry which is preliminary data.</text>
</comment>
<keyword evidence="4" id="KW-1185">Reference proteome</keyword>
<dbReference type="AlphaFoldDB" id="A0A3N5Y527"/>
<name>A0A3N5Y527_9ALTE</name>
<evidence type="ECO:0000256" key="1">
    <source>
        <dbReference type="SAM" id="Phobius"/>
    </source>
</evidence>
<evidence type="ECO:0000313" key="4">
    <source>
        <dbReference type="Proteomes" id="UP000275281"/>
    </source>
</evidence>